<dbReference type="EMBL" id="WIPF01000096">
    <property type="protein sequence ID" value="KAF3210101.1"/>
    <property type="molecule type" value="Genomic_DNA"/>
</dbReference>
<evidence type="ECO:0000313" key="2">
    <source>
        <dbReference type="EMBL" id="KAF3196687.1"/>
    </source>
</evidence>
<protein>
    <recommendedName>
        <fullName evidence="6">Arrestin C-terminal-like domain-containing protein</fullName>
    </recommendedName>
</protein>
<proteinExistence type="predicted"/>
<accession>A0A6G1MNF3</accession>
<dbReference type="AlphaFoldDB" id="A0A6G1MNF3"/>
<name>A0A6G1MNF3_ORBOL</name>
<feature type="region of interest" description="Disordered" evidence="1">
    <location>
        <begin position="1"/>
        <end position="34"/>
    </location>
</feature>
<dbReference type="InterPro" id="IPR014756">
    <property type="entry name" value="Ig_E-set"/>
</dbReference>
<comment type="caution">
    <text evidence="2">The sequence shown here is derived from an EMBL/GenBank/DDBJ whole genome shotgun (WGS) entry which is preliminary data.</text>
</comment>
<dbReference type="SUPFAM" id="SSF81296">
    <property type="entry name" value="E set domains"/>
    <property type="match status" value="1"/>
</dbReference>
<dbReference type="InterPro" id="IPR014752">
    <property type="entry name" value="Arrestin-like_C"/>
</dbReference>
<evidence type="ECO:0000313" key="5">
    <source>
        <dbReference type="Proteomes" id="UP000614610"/>
    </source>
</evidence>
<sequence length="360" mass="40203">MDHTDINPKTETQQENESSHHAPSDQASQSSSFRDRAELHTRLVRPRTFVRPSLPVDLLVSPVINSRDPCYMKADIFITSPFHIAGGSVAGKLNISTFQNADLQLGRVAIDLVGIEEYGFGHQKMFIALAAEFIDDDHPPPSTILRQGENSGPFWSIRKGEGAFPFDVNLPLDVGPGTFDSGTARIRYVIYGTILFKIGDKKFLVRCCRDVAVAPSLGEFRKTVTDFDREVKVFEERNFVPEGSLKLTANLSRPYWFSGGSAFVDVLVENETQFRIKTIRVRLVRRIDVYPKDPKNHPTPATLTKTMARSELNAGSRWTGLTFNKQDAVTCEIDIPKGQLTIPLGKLKLASVKRGHAKKF</sequence>
<evidence type="ECO:0000256" key="1">
    <source>
        <dbReference type="SAM" id="MobiDB-lite"/>
    </source>
</evidence>
<evidence type="ECO:0000313" key="3">
    <source>
        <dbReference type="EMBL" id="KAF3210101.1"/>
    </source>
</evidence>
<dbReference type="Gene3D" id="2.60.40.640">
    <property type="match status" value="1"/>
</dbReference>
<gene>
    <name evidence="3" type="ORF">TWF191_011287</name>
    <name evidence="2" type="ORF">TWF679_004552</name>
</gene>
<evidence type="ECO:0000313" key="4">
    <source>
        <dbReference type="Proteomes" id="UP000483672"/>
    </source>
</evidence>
<dbReference type="Proteomes" id="UP000483672">
    <property type="component" value="Unassembled WGS sequence"/>
</dbReference>
<evidence type="ECO:0008006" key="6">
    <source>
        <dbReference type="Google" id="ProtNLM"/>
    </source>
</evidence>
<reference evidence="2 4" key="1">
    <citation type="submission" date="2019-06" db="EMBL/GenBank/DDBJ databases">
        <authorList>
            <person name="Palmer J.M."/>
        </authorList>
    </citation>
    <scope>NUCLEOTIDE SEQUENCE</scope>
    <source>
        <strain evidence="3 4">TWF191</strain>
        <strain evidence="2">TWF679</strain>
    </source>
</reference>
<dbReference type="Proteomes" id="UP000614610">
    <property type="component" value="Unassembled WGS sequence"/>
</dbReference>
<dbReference type="OrthoDB" id="298939at2759"/>
<dbReference type="EMBL" id="WIWT01000206">
    <property type="protein sequence ID" value="KAF3196687.1"/>
    <property type="molecule type" value="Genomic_DNA"/>
</dbReference>
<organism evidence="2 5">
    <name type="scientific">Orbilia oligospora</name>
    <name type="common">Nematode-trapping fungus</name>
    <name type="synonym">Arthrobotrys oligospora</name>
    <dbReference type="NCBI Taxonomy" id="2813651"/>
    <lineage>
        <taxon>Eukaryota</taxon>
        <taxon>Fungi</taxon>
        <taxon>Dikarya</taxon>
        <taxon>Ascomycota</taxon>
        <taxon>Pezizomycotina</taxon>
        <taxon>Orbiliomycetes</taxon>
        <taxon>Orbiliales</taxon>
        <taxon>Orbiliaceae</taxon>
        <taxon>Orbilia</taxon>
    </lineage>
</organism>